<evidence type="ECO:0000256" key="7">
    <source>
        <dbReference type="ARBA" id="ARBA00022605"/>
    </source>
</evidence>
<evidence type="ECO:0000259" key="16">
    <source>
        <dbReference type="Pfam" id="PF00425"/>
    </source>
</evidence>
<comment type="similarity">
    <text evidence="3 15">Belongs to the anthranilate synthase component I family.</text>
</comment>
<evidence type="ECO:0000313" key="19">
    <source>
        <dbReference type="Proteomes" id="UP000037558"/>
    </source>
</evidence>
<proteinExistence type="inferred from homology"/>
<dbReference type="STRING" id="284581.AMD01_15365"/>
<keyword evidence="19" id="KW-1185">Reference proteome</keyword>
<evidence type="ECO:0000256" key="1">
    <source>
        <dbReference type="ARBA" id="ARBA00001946"/>
    </source>
</evidence>
<feature type="domain" description="Chorismate-utilising enzyme C-terminal" evidence="16">
    <location>
        <begin position="230"/>
        <end position="483"/>
    </location>
</feature>
<comment type="pathway">
    <text evidence="2 15">Amino-acid biosynthesis; L-tryptophan biosynthesis; L-tryptophan from chorismate: step 1/5.</text>
</comment>
<comment type="catalytic activity">
    <reaction evidence="14 15">
        <text>chorismate + L-glutamine = anthranilate + pyruvate + L-glutamate + H(+)</text>
        <dbReference type="Rhea" id="RHEA:21732"/>
        <dbReference type="ChEBI" id="CHEBI:15361"/>
        <dbReference type="ChEBI" id="CHEBI:15378"/>
        <dbReference type="ChEBI" id="CHEBI:16567"/>
        <dbReference type="ChEBI" id="CHEBI:29748"/>
        <dbReference type="ChEBI" id="CHEBI:29985"/>
        <dbReference type="ChEBI" id="CHEBI:58359"/>
        <dbReference type="EC" id="4.1.3.27"/>
    </reaction>
</comment>
<dbReference type="GO" id="GO:0000162">
    <property type="term" value="P:L-tryptophan biosynthetic process"/>
    <property type="evidence" value="ECO:0007669"/>
    <property type="project" value="UniProtKB-UniPathway"/>
</dbReference>
<dbReference type="GO" id="GO:0004049">
    <property type="term" value="F:anthranilate synthase activity"/>
    <property type="evidence" value="ECO:0007669"/>
    <property type="project" value="UniProtKB-EC"/>
</dbReference>
<dbReference type="InterPro" id="IPR005801">
    <property type="entry name" value="ADC_synthase"/>
</dbReference>
<accession>A0A0M0KZR2</accession>
<dbReference type="Pfam" id="PF04715">
    <property type="entry name" value="Anth_synt_I_N"/>
    <property type="match status" value="1"/>
</dbReference>
<evidence type="ECO:0000313" key="18">
    <source>
        <dbReference type="EMBL" id="KOO44097.1"/>
    </source>
</evidence>
<sequence length="506" mass="57533">MKYPQDQQTFLEEASQYLTIPIIKKMYVDSITPVDLFQNLQKEAIYLLESNESSSEWSNYSFIGLQPFLTIHEQDGMYELQDQKGDCFYKGDTFKETFQTAQNLLKVKVPNIDLPFKGGAVGFLGYDAVSLLEKVPSHSYNDLGMSRCHFAFCETILAYHHEKKEVIIVHYIRLDGSETEEEKERLYESAQQKIKAYFHGALRKNDEQPLMFEQDLTPVSFDDVESTYEKEKFLQDVENIKEYIRSGDVFQAVLSQRFKIPISISGFDIYRVLRLVNPSPYLFYLNMNGIELIGSSPERLIQIHDGHLEIHPIAGTRRRGRTYEEDQQLGEELLADEKERAEHYMLVDLARNDIGRVAEYGSVNTPVLMELVNFSHVMHLISKVTGRLAENVHPIDALLAAFPAGTVSGAPKVRAMQILAELEPTARNVYAGTVAYLDFDGNIDSCIAIRTILLKDCNAYVQAGAGIVADSVPELEYKETKNKASALIKTIQLAEKIYQKEGNLYV</sequence>
<comment type="subunit">
    <text evidence="4 15">Heterotetramer consisting of two non-identical subunits: a beta subunit (TrpG) and a large alpha subunit (TrpE).</text>
</comment>
<evidence type="ECO:0000256" key="10">
    <source>
        <dbReference type="ARBA" id="ARBA00022842"/>
    </source>
</evidence>
<dbReference type="InterPro" id="IPR019999">
    <property type="entry name" value="Anth_synth_I-like"/>
</dbReference>
<dbReference type="PANTHER" id="PTHR11236">
    <property type="entry name" value="AMINOBENZOATE/ANTHRANILATE SYNTHASE"/>
    <property type="match status" value="1"/>
</dbReference>
<evidence type="ECO:0000256" key="14">
    <source>
        <dbReference type="ARBA" id="ARBA00047683"/>
    </source>
</evidence>
<dbReference type="InterPro" id="IPR006805">
    <property type="entry name" value="Anth_synth_I_N"/>
</dbReference>
<dbReference type="EMBL" id="LILC01000019">
    <property type="protein sequence ID" value="KOO44097.1"/>
    <property type="molecule type" value="Genomic_DNA"/>
</dbReference>
<keyword evidence="11 15" id="KW-0057">Aromatic amino acid biosynthesis</keyword>
<evidence type="ECO:0000256" key="15">
    <source>
        <dbReference type="RuleBase" id="RU364045"/>
    </source>
</evidence>
<dbReference type="PATRIC" id="fig|284581.3.peg.4151"/>
<evidence type="ECO:0000256" key="3">
    <source>
        <dbReference type="ARBA" id="ARBA00009562"/>
    </source>
</evidence>
<dbReference type="Pfam" id="PF00425">
    <property type="entry name" value="Chorismate_bind"/>
    <property type="match status" value="1"/>
</dbReference>
<keyword evidence="7 15" id="KW-0028">Amino-acid biosynthesis</keyword>
<dbReference type="RefSeq" id="WP_053402307.1">
    <property type="nucleotide sequence ID" value="NZ_LILC01000019.1"/>
</dbReference>
<comment type="function">
    <text evidence="13 15">Part of a heterotetrameric complex that catalyzes the two-step biosynthesis of anthranilate, an intermediate in the biosynthesis of L-tryptophan. In the first step, the glutamine-binding beta subunit (TrpG) of anthranilate synthase (AS) provides the glutamine amidotransferase activity which generates ammonia as a substrate that, along with chorismate, is used in the second step, catalyzed by the large alpha subunit of AS (TrpE) to produce anthranilate. In the absence of TrpG, TrpE can synthesize anthranilate directly from chorismate and high concentrations of ammonia.</text>
</comment>
<dbReference type="EC" id="4.1.3.27" evidence="5 15"/>
<feature type="domain" description="Anthranilate synthase component I N-terminal" evidence="17">
    <location>
        <begin position="29"/>
        <end position="167"/>
    </location>
</feature>
<comment type="cofactor">
    <cofactor evidence="1 15">
        <name>Mg(2+)</name>
        <dbReference type="ChEBI" id="CHEBI:18420"/>
    </cofactor>
</comment>
<dbReference type="UniPathway" id="UPA00035">
    <property type="reaction ID" value="UER00040"/>
</dbReference>
<dbReference type="GO" id="GO:0046872">
    <property type="term" value="F:metal ion binding"/>
    <property type="evidence" value="ECO:0007669"/>
    <property type="project" value="UniProtKB-KW"/>
</dbReference>
<evidence type="ECO:0000256" key="2">
    <source>
        <dbReference type="ARBA" id="ARBA00004873"/>
    </source>
</evidence>
<evidence type="ECO:0000256" key="5">
    <source>
        <dbReference type="ARBA" id="ARBA00012266"/>
    </source>
</evidence>
<evidence type="ECO:0000256" key="8">
    <source>
        <dbReference type="ARBA" id="ARBA00022723"/>
    </source>
</evidence>
<comment type="caution">
    <text evidence="18">The sequence shown here is derived from an EMBL/GenBank/DDBJ whole genome shotgun (WGS) entry which is preliminary data.</text>
</comment>
<gene>
    <name evidence="15" type="primary">trpE</name>
    <name evidence="18" type="ORF">AMD01_15365</name>
</gene>
<reference evidence="19" key="1">
    <citation type="submission" date="2015-08" db="EMBL/GenBank/DDBJ databases">
        <title>Fjat-14210 dsm16467.</title>
        <authorList>
            <person name="Liu B."/>
            <person name="Wang J."/>
            <person name="Zhu Y."/>
            <person name="Liu G."/>
            <person name="Chen Q."/>
            <person name="Chen Z."/>
            <person name="Lan J."/>
            <person name="Che J."/>
            <person name="Ge C."/>
            <person name="Shi H."/>
            <person name="Pan Z."/>
            <person name="Liu X."/>
        </authorList>
    </citation>
    <scope>NUCLEOTIDE SEQUENCE [LARGE SCALE GENOMIC DNA]</scope>
    <source>
        <strain evidence="19">DSM 16467</strain>
    </source>
</reference>
<evidence type="ECO:0000256" key="6">
    <source>
        <dbReference type="ARBA" id="ARBA00020653"/>
    </source>
</evidence>
<evidence type="ECO:0000256" key="11">
    <source>
        <dbReference type="ARBA" id="ARBA00023141"/>
    </source>
</evidence>
<dbReference type="InterPro" id="IPR015890">
    <property type="entry name" value="Chorismate_C"/>
</dbReference>
<dbReference type="OrthoDB" id="9803598at2"/>
<evidence type="ECO:0000259" key="17">
    <source>
        <dbReference type="Pfam" id="PF04715"/>
    </source>
</evidence>
<dbReference type="NCBIfam" id="TIGR00564">
    <property type="entry name" value="trpE_most"/>
    <property type="match status" value="1"/>
</dbReference>
<protein>
    <recommendedName>
        <fullName evidence="6 15">Anthranilate synthase component 1</fullName>
        <ecNumber evidence="5 15">4.1.3.27</ecNumber>
    </recommendedName>
</protein>
<evidence type="ECO:0000256" key="9">
    <source>
        <dbReference type="ARBA" id="ARBA00022822"/>
    </source>
</evidence>
<evidence type="ECO:0000256" key="13">
    <source>
        <dbReference type="ARBA" id="ARBA00025634"/>
    </source>
</evidence>
<keyword evidence="8 15" id="KW-0479">Metal-binding</keyword>
<dbReference type="PANTHER" id="PTHR11236:SF48">
    <property type="entry name" value="ISOCHORISMATE SYNTHASE MENF"/>
    <property type="match status" value="1"/>
</dbReference>
<name>A0A0M0KZR2_9BACI</name>
<dbReference type="Proteomes" id="UP000037558">
    <property type="component" value="Unassembled WGS sequence"/>
</dbReference>
<evidence type="ECO:0000256" key="12">
    <source>
        <dbReference type="ARBA" id="ARBA00023239"/>
    </source>
</evidence>
<keyword evidence="9 15" id="KW-0822">Tryptophan biosynthesis</keyword>
<keyword evidence="12 15" id="KW-0456">Lyase</keyword>
<organism evidence="18 19">
    <name type="scientific">Priestia koreensis</name>
    <dbReference type="NCBI Taxonomy" id="284581"/>
    <lineage>
        <taxon>Bacteria</taxon>
        <taxon>Bacillati</taxon>
        <taxon>Bacillota</taxon>
        <taxon>Bacilli</taxon>
        <taxon>Bacillales</taxon>
        <taxon>Bacillaceae</taxon>
        <taxon>Priestia</taxon>
    </lineage>
</organism>
<dbReference type="SUPFAM" id="SSF56322">
    <property type="entry name" value="ADC synthase"/>
    <property type="match status" value="1"/>
</dbReference>
<dbReference type="Gene3D" id="3.60.120.10">
    <property type="entry name" value="Anthranilate synthase"/>
    <property type="match status" value="1"/>
</dbReference>
<evidence type="ECO:0000256" key="4">
    <source>
        <dbReference type="ARBA" id="ARBA00011575"/>
    </source>
</evidence>
<dbReference type="AlphaFoldDB" id="A0A0M0KZR2"/>
<dbReference type="InterPro" id="IPR005256">
    <property type="entry name" value="Anth_synth_I_PabB"/>
</dbReference>
<dbReference type="PRINTS" id="PR00095">
    <property type="entry name" value="ANTSNTHASEI"/>
</dbReference>
<keyword evidence="10 15" id="KW-0460">Magnesium</keyword>